<keyword evidence="5" id="KW-0234">DNA repair</keyword>
<evidence type="ECO:0000256" key="4">
    <source>
        <dbReference type="ARBA" id="ARBA00022801"/>
    </source>
</evidence>
<comment type="caution">
    <text evidence="7">The sequence shown here is derived from an EMBL/GenBank/DDBJ whole genome shotgun (WGS) entry which is preliminary data.</text>
</comment>
<proteinExistence type="inferred from homology"/>
<evidence type="ECO:0000256" key="1">
    <source>
        <dbReference type="ARBA" id="ARBA00022722"/>
    </source>
</evidence>
<gene>
    <name evidence="7" type="ORF">C5L14_20930</name>
</gene>
<keyword evidence="3" id="KW-0227">DNA damage</keyword>
<dbReference type="Proteomes" id="UP000237682">
    <property type="component" value="Unassembled WGS sequence"/>
</dbReference>
<dbReference type="Pfam" id="PF03852">
    <property type="entry name" value="Vsr"/>
    <property type="match status" value="1"/>
</dbReference>
<dbReference type="GO" id="GO:0016787">
    <property type="term" value="F:hydrolase activity"/>
    <property type="evidence" value="ECO:0007669"/>
    <property type="project" value="UniProtKB-KW"/>
</dbReference>
<dbReference type="AlphaFoldDB" id="A0A2S9Q7X6"/>
<dbReference type="RefSeq" id="WP_105864017.1">
    <property type="nucleotide sequence ID" value="NZ_PUEJ01000008.1"/>
</dbReference>
<keyword evidence="4" id="KW-0378">Hydrolase</keyword>
<dbReference type="Gene3D" id="3.40.960.10">
    <property type="entry name" value="VSR Endonuclease"/>
    <property type="match status" value="1"/>
</dbReference>
<dbReference type="CDD" id="cd00221">
    <property type="entry name" value="Vsr"/>
    <property type="match status" value="1"/>
</dbReference>
<evidence type="ECO:0000256" key="3">
    <source>
        <dbReference type="ARBA" id="ARBA00022763"/>
    </source>
</evidence>
<evidence type="ECO:0000256" key="6">
    <source>
        <dbReference type="ARBA" id="ARBA00029466"/>
    </source>
</evidence>
<organism evidence="7 8">
    <name type="scientific">Labrys okinawensis</name>
    <dbReference type="NCBI Taxonomy" id="346911"/>
    <lineage>
        <taxon>Bacteria</taxon>
        <taxon>Pseudomonadati</taxon>
        <taxon>Pseudomonadota</taxon>
        <taxon>Alphaproteobacteria</taxon>
        <taxon>Hyphomicrobiales</taxon>
        <taxon>Xanthobacteraceae</taxon>
        <taxon>Labrys</taxon>
    </lineage>
</organism>
<dbReference type="InterPro" id="IPR004603">
    <property type="entry name" value="DNA_mismatch_endonuc_vsr"/>
</dbReference>
<dbReference type="OrthoDB" id="9801520at2"/>
<protein>
    <submittedName>
        <fullName evidence="7">Very short patch repair endonuclease</fullName>
    </submittedName>
</protein>
<dbReference type="InterPro" id="IPR011335">
    <property type="entry name" value="Restrct_endonuc-II-like"/>
</dbReference>
<keyword evidence="2 7" id="KW-0255">Endonuclease</keyword>
<dbReference type="EMBL" id="PUEJ01000008">
    <property type="protein sequence ID" value="PRH85457.1"/>
    <property type="molecule type" value="Genomic_DNA"/>
</dbReference>
<keyword evidence="1" id="KW-0540">Nuclease</keyword>
<sequence>MSDEVPHNGQANRRDKLSVEQRSFAMSRVKSRDTKPEIMLRRALHARGLRYRLHGARMVGRPDIVLPRWRAVVFVHGCFWHGHECARAAPPQSNVDFWAEKIGKNADRDAAQVARLRAEGWRVATVWQCALLGKNRLGAEFAAEHIHNWLRCGGDQLVLAEGAADTSSSAAVPDP</sequence>
<dbReference type="GO" id="GO:0006298">
    <property type="term" value="P:mismatch repair"/>
    <property type="evidence" value="ECO:0007669"/>
    <property type="project" value="InterPro"/>
</dbReference>
<evidence type="ECO:0000256" key="5">
    <source>
        <dbReference type="ARBA" id="ARBA00023204"/>
    </source>
</evidence>
<comment type="similarity">
    <text evidence="6">Belongs to the Vsr family.</text>
</comment>
<dbReference type="NCBIfam" id="TIGR00632">
    <property type="entry name" value="vsr"/>
    <property type="match status" value="1"/>
</dbReference>
<name>A0A2S9Q7X6_9HYPH</name>
<evidence type="ECO:0000313" key="7">
    <source>
        <dbReference type="EMBL" id="PRH85457.1"/>
    </source>
</evidence>
<dbReference type="SUPFAM" id="SSF52980">
    <property type="entry name" value="Restriction endonuclease-like"/>
    <property type="match status" value="1"/>
</dbReference>
<dbReference type="GO" id="GO:0004519">
    <property type="term" value="F:endonuclease activity"/>
    <property type="evidence" value="ECO:0007669"/>
    <property type="project" value="UniProtKB-KW"/>
</dbReference>
<keyword evidence="8" id="KW-1185">Reference proteome</keyword>
<evidence type="ECO:0000313" key="8">
    <source>
        <dbReference type="Proteomes" id="UP000237682"/>
    </source>
</evidence>
<reference evidence="7 8" key="1">
    <citation type="submission" date="2018-02" db="EMBL/GenBank/DDBJ databases">
        <title>Whole genome sequencing of endophytic bacterium.</title>
        <authorList>
            <person name="Eedara R."/>
            <person name="Podile A.R."/>
        </authorList>
    </citation>
    <scope>NUCLEOTIDE SEQUENCE [LARGE SCALE GENOMIC DNA]</scope>
    <source>
        <strain evidence="7 8">RP1T</strain>
    </source>
</reference>
<accession>A0A2S9Q7X6</accession>
<evidence type="ECO:0000256" key="2">
    <source>
        <dbReference type="ARBA" id="ARBA00022759"/>
    </source>
</evidence>